<dbReference type="CDD" id="cd00085">
    <property type="entry name" value="HNHc"/>
    <property type="match status" value="1"/>
</dbReference>
<feature type="compositionally biased region" description="Basic and acidic residues" evidence="1">
    <location>
        <begin position="102"/>
        <end position="113"/>
    </location>
</feature>
<dbReference type="AlphaFoldDB" id="A0A436ZPQ9"/>
<gene>
    <name evidence="2" type="ORF">DFL_008712</name>
</gene>
<dbReference type="Gene3D" id="1.10.30.50">
    <property type="match status" value="1"/>
</dbReference>
<protein>
    <recommendedName>
        <fullName evidence="4">HNH nuclease domain-containing protein</fullName>
    </recommendedName>
</protein>
<proteinExistence type="predicted"/>
<dbReference type="EMBL" id="SAEB01000012">
    <property type="protein sequence ID" value="RVD80823.1"/>
    <property type="molecule type" value="Genomic_DNA"/>
</dbReference>
<dbReference type="VEuPathDB" id="FungiDB:DFL_008712"/>
<evidence type="ECO:0000313" key="3">
    <source>
        <dbReference type="Proteomes" id="UP000283090"/>
    </source>
</evidence>
<name>A0A436ZPQ9_ARTFL</name>
<dbReference type="OrthoDB" id="5352262at2759"/>
<evidence type="ECO:0008006" key="4">
    <source>
        <dbReference type="Google" id="ProtNLM"/>
    </source>
</evidence>
<dbReference type="Proteomes" id="UP000283090">
    <property type="component" value="Unassembled WGS sequence"/>
</dbReference>
<organism evidence="2 3">
    <name type="scientific">Arthrobotrys flagrans</name>
    <name type="common">Nematode-trapping fungus</name>
    <name type="synonym">Trichothecium flagrans</name>
    <dbReference type="NCBI Taxonomy" id="97331"/>
    <lineage>
        <taxon>Eukaryota</taxon>
        <taxon>Fungi</taxon>
        <taxon>Dikarya</taxon>
        <taxon>Ascomycota</taxon>
        <taxon>Pezizomycotina</taxon>
        <taxon>Orbiliomycetes</taxon>
        <taxon>Orbiliales</taxon>
        <taxon>Orbiliaceae</taxon>
        <taxon>Arthrobotrys</taxon>
    </lineage>
</organism>
<keyword evidence="3" id="KW-1185">Reference proteome</keyword>
<comment type="caution">
    <text evidence="2">The sequence shown here is derived from an EMBL/GenBank/DDBJ whole genome shotgun (WGS) entry which is preliminary data.</text>
</comment>
<dbReference type="GeneID" id="93591023"/>
<feature type="region of interest" description="Disordered" evidence="1">
    <location>
        <begin position="84"/>
        <end position="144"/>
    </location>
</feature>
<feature type="region of interest" description="Disordered" evidence="1">
    <location>
        <begin position="1"/>
        <end position="49"/>
    </location>
</feature>
<evidence type="ECO:0000256" key="1">
    <source>
        <dbReference type="SAM" id="MobiDB-lite"/>
    </source>
</evidence>
<reference evidence="2 3" key="1">
    <citation type="submission" date="2019-01" db="EMBL/GenBank/DDBJ databases">
        <title>Intercellular communication is required for trap formation in the nematode-trapping fungus Duddingtonia flagrans.</title>
        <authorList>
            <person name="Youssar L."/>
            <person name="Wernet V."/>
            <person name="Hensel N."/>
            <person name="Hildebrandt H.-G."/>
            <person name="Fischer R."/>
        </authorList>
    </citation>
    <scope>NUCLEOTIDE SEQUENCE [LARGE SCALE GENOMIC DNA]</scope>
    <source>
        <strain evidence="2 3">CBS H-5679</strain>
    </source>
</reference>
<sequence>MDFDTDADATPRPNRRVQQRILEQGAVSRPSFTSPLFTGDASSSSRSSFTASSSITITSLLNVDPPTLDAGTSIGRTSVVLQSGSSISAPISRSTSPQKRCYPSERFDAETTSRKSSRSNSQHSSVTSRSSASDASTGVRRIEFPKNTKESTKRYYNQCCWLCEQPKRKLNIAHVIPKADVEVSNGIPPFSQPHDISNAIPLCVGCHDAFDEKPPGFIILPIDLEWFLQFELADFEDRKRLLQEGRPRQRIVPTAQMYRAHLEQAGRLDAFPSAGVEGVNRTVSSECQGGLYEAYIRTDHLSNTWDTREIVGLFKRGKIWHGSPTALILHAARVLAYPDCGTKWLDEEKLRLIFELRILWGREPELSEGADEESDSSASDRQPSPSPCDSEPDGQNPQGQDDFPDGPPGSKGESVTSETVVGTEGDGSGHDCGKHRSGQTVNAKIENRWQWGPLLTANDIVDFFSRVI</sequence>
<feature type="compositionally biased region" description="Low complexity" evidence="1">
    <location>
        <begin position="84"/>
        <end position="97"/>
    </location>
</feature>
<feature type="compositionally biased region" description="Low complexity" evidence="1">
    <location>
        <begin position="118"/>
        <end position="137"/>
    </location>
</feature>
<dbReference type="RefSeq" id="XP_067486367.1">
    <property type="nucleotide sequence ID" value="XM_067638484.1"/>
</dbReference>
<dbReference type="STRING" id="97331.A0A436ZPQ9"/>
<accession>A0A436ZPQ9</accession>
<feature type="compositionally biased region" description="Acidic residues" evidence="1">
    <location>
        <begin position="366"/>
        <end position="375"/>
    </location>
</feature>
<dbReference type="InterPro" id="IPR003615">
    <property type="entry name" value="HNH_nuc"/>
</dbReference>
<evidence type="ECO:0000313" key="2">
    <source>
        <dbReference type="EMBL" id="RVD80823.1"/>
    </source>
</evidence>
<feature type="region of interest" description="Disordered" evidence="1">
    <location>
        <begin position="366"/>
        <end position="439"/>
    </location>
</feature>